<organism evidence="2">
    <name type="scientific">uncultured prokaryote</name>
    <dbReference type="NCBI Taxonomy" id="198431"/>
    <lineage>
        <taxon>unclassified sequences</taxon>
        <taxon>environmental samples</taxon>
    </lineage>
</organism>
<keyword evidence="2" id="KW-0614">Plasmid</keyword>
<feature type="region of interest" description="Disordered" evidence="1">
    <location>
        <begin position="53"/>
        <end position="108"/>
    </location>
</feature>
<reference evidence="2" key="2">
    <citation type="submission" date="2015-07" db="EMBL/GenBank/DDBJ databases">
        <title>Plasmids, circular viruses and viroids from rat gut.</title>
        <authorList>
            <person name="Jorgensen T.J."/>
            <person name="Hansen M.A."/>
            <person name="Xu Z."/>
            <person name="Tabak M.A."/>
            <person name="Sorensen S.J."/>
            <person name="Hansen L.H."/>
        </authorList>
    </citation>
    <scope>NUCLEOTIDE SEQUENCE</scope>
    <source>
        <plasmid evidence="2">pRGRH0451</plasmid>
    </source>
</reference>
<proteinExistence type="predicted"/>
<protein>
    <submittedName>
        <fullName evidence="2">Uncharacterized protein</fullName>
    </submittedName>
</protein>
<geneLocation type="plasmid" evidence="2">
    <name>pRGRH0451</name>
</geneLocation>
<dbReference type="EMBL" id="LN853093">
    <property type="protein sequence ID" value="CRY95047.1"/>
    <property type="molecule type" value="Genomic_DNA"/>
</dbReference>
<reference evidence="2" key="1">
    <citation type="submission" date="2015-06" db="EMBL/GenBank/DDBJ databases">
        <authorList>
            <person name="Joergensen T."/>
        </authorList>
    </citation>
    <scope>NUCLEOTIDE SEQUENCE</scope>
    <source>
        <plasmid evidence="2">pRGRH0451</plasmid>
    </source>
</reference>
<evidence type="ECO:0000313" key="2">
    <source>
        <dbReference type="EMBL" id="CRY95047.1"/>
    </source>
</evidence>
<name>A0A0H5QGA0_9ZZZZ</name>
<evidence type="ECO:0000256" key="1">
    <source>
        <dbReference type="SAM" id="MobiDB-lite"/>
    </source>
</evidence>
<accession>A0A0H5QGA0</accession>
<dbReference type="AlphaFoldDB" id="A0A0H5QGA0"/>
<sequence>MAEWLTDTVEAAEYMAQTLERARAAPKVVMREMHAYALGLADETGELMRQIARKSEADRAGGRASAAPHAGTGGPLIPPSCNTGGKLPTNAPKTTKAKPVFPRSKDAK</sequence>